<gene>
    <name evidence="3" type="primary">LOC102805652</name>
</gene>
<evidence type="ECO:0000313" key="2">
    <source>
        <dbReference type="Proteomes" id="UP000694865"/>
    </source>
</evidence>
<accession>A0ABM0M9N9</accession>
<feature type="region of interest" description="Disordered" evidence="1">
    <location>
        <begin position="69"/>
        <end position="89"/>
    </location>
</feature>
<evidence type="ECO:0000313" key="3">
    <source>
        <dbReference type="RefSeq" id="XP_006816730.1"/>
    </source>
</evidence>
<dbReference type="RefSeq" id="XP_006816730.1">
    <property type="nucleotide sequence ID" value="XM_006816667.1"/>
</dbReference>
<dbReference type="GeneID" id="102805652"/>
<name>A0ABM0M9N9_SACKO</name>
<keyword evidence="2" id="KW-1185">Reference proteome</keyword>
<proteinExistence type="predicted"/>
<sequence length="120" mass="13873">MTDGQFKDMLNEIGLEQDGLVDYSKLMALFNKKRPWSLHGVSTPIATPKPKLFLERPHTVASGELLQGRDWNEKMENKAQQTEPITPPEFKKMWEKEAKKAGIFEEEDKTYPLRVRPLAM</sequence>
<evidence type="ECO:0000256" key="1">
    <source>
        <dbReference type="SAM" id="MobiDB-lite"/>
    </source>
</evidence>
<organism evidence="2 3">
    <name type="scientific">Saccoglossus kowalevskii</name>
    <name type="common">Acorn worm</name>
    <dbReference type="NCBI Taxonomy" id="10224"/>
    <lineage>
        <taxon>Eukaryota</taxon>
        <taxon>Metazoa</taxon>
        <taxon>Hemichordata</taxon>
        <taxon>Enteropneusta</taxon>
        <taxon>Harrimaniidae</taxon>
        <taxon>Saccoglossus</taxon>
    </lineage>
</organism>
<dbReference type="Proteomes" id="UP000694865">
    <property type="component" value="Unplaced"/>
</dbReference>
<feature type="non-terminal residue" evidence="3">
    <location>
        <position position="120"/>
    </location>
</feature>
<reference evidence="3" key="1">
    <citation type="submission" date="2025-08" db="UniProtKB">
        <authorList>
            <consortium name="RefSeq"/>
        </authorList>
    </citation>
    <scope>IDENTIFICATION</scope>
    <source>
        <tissue evidence="3">Testes</tissue>
    </source>
</reference>
<protein>
    <submittedName>
        <fullName evidence="3">Uncharacterized protein LOC102805652</fullName>
    </submittedName>
</protein>